<evidence type="ECO:0000256" key="1">
    <source>
        <dbReference type="ARBA" id="ARBA00004288"/>
    </source>
</evidence>
<dbReference type="InterPro" id="IPR012610">
    <property type="entry name" value="SASP_SspH"/>
</dbReference>
<dbReference type="RefSeq" id="WP_212904294.1">
    <property type="nucleotide sequence ID" value="NZ_BOPZ01000019.1"/>
</dbReference>
<evidence type="ECO:0000256" key="2">
    <source>
        <dbReference type="ARBA" id="ARBA00006573"/>
    </source>
</evidence>
<dbReference type="EMBL" id="BOPZ01000019">
    <property type="protein sequence ID" value="GIM29600.1"/>
    <property type="molecule type" value="Genomic_DNA"/>
</dbReference>
<name>A0A919RZT5_9CLOT</name>
<comment type="subcellular location">
    <subcellularLocation>
        <location evidence="1">Spore core</location>
    </subcellularLocation>
</comment>
<evidence type="ECO:0000313" key="5">
    <source>
        <dbReference type="Proteomes" id="UP000679179"/>
    </source>
</evidence>
<protein>
    <recommendedName>
        <fullName evidence="6">Small, acid-soluble spore protein H</fullName>
    </recommendedName>
</protein>
<dbReference type="AlphaFoldDB" id="A0A919RZT5"/>
<comment type="similarity">
    <text evidence="2">Belongs to the SspH family.</text>
</comment>
<evidence type="ECO:0000313" key="4">
    <source>
        <dbReference type="EMBL" id="GIM29600.1"/>
    </source>
</evidence>
<dbReference type="GO" id="GO:0030435">
    <property type="term" value="P:sporulation resulting in formation of a cellular spore"/>
    <property type="evidence" value="ECO:0007669"/>
    <property type="project" value="UniProtKB-KW"/>
</dbReference>
<dbReference type="Proteomes" id="UP000679179">
    <property type="component" value="Unassembled WGS sequence"/>
</dbReference>
<evidence type="ECO:0000256" key="3">
    <source>
        <dbReference type="ARBA" id="ARBA00022969"/>
    </source>
</evidence>
<dbReference type="GO" id="GO:0030436">
    <property type="term" value="P:asexual sporulation"/>
    <property type="evidence" value="ECO:0007669"/>
    <property type="project" value="InterPro"/>
</dbReference>
<keyword evidence="5" id="KW-1185">Reference proteome</keyword>
<comment type="caution">
    <text evidence="4">The sequence shown here is derived from an EMBL/GenBank/DDBJ whole genome shotgun (WGS) entry which is preliminary data.</text>
</comment>
<dbReference type="GO" id="GO:0042601">
    <property type="term" value="C:endospore-forming forespore"/>
    <property type="evidence" value="ECO:0007669"/>
    <property type="project" value="InterPro"/>
</dbReference>
<keyword evidence="3" id="KW-0749">Sporulation</keyword>
<gene>
    <name evidence="4" type="ORF">CPJCM30710_22660</name>
</gene>
<dbReference type="Pfam" id="PF08141">
    <property type="entry name" value="SspH"/>
    <property type="match status" value="1"/>
</dbReference>
<sequence length="58" mass="6523">MDVKRANEIVESLGVINVTYKGNSVWIENINEVNNEAKVKDINTEKVFTVEVSDLKEG</sequence>
<dbReference type="NCBIfam" id="TIGR02861">
    <property type="entry name" value="SASP_H"/>
    <property type="match status" value="1"/>
</dbReference>
<accession>A0A919RZT5</accession>
<reference evidence="4" key="1">
    <citation type="submission" date="2021-03" db="EMBL/GenBank/DDBJ databases">
        <title>Taxonomic study of Clostridium polyendosporum from meadow-gley soil under rice.</title>
        <authorList>
            <person name="Kobayashi H."/>
            <person name="Tanizawa Y."/>
            <person name="Yagura M."/>
        </authorList>
    </citation>
    <scope>NUCLEOTIDE SEQUENCE</scope>
    <source>
        <strain evidence="4">JCM 30710</strain>
    </source>
</reference>
<proteinExistence type="inferred from homology"/>
<evidence type="ECO:0008006" key="6">
    <source>
        <dbReference type="Google" id="ProtNLM"/>
    </source>
</evidence>
<organism evidence="4 5">
    <name type="scientific">Clostridium polyendosporum</name>
    <dbReference type="NCBI Taxonomy" id="69208"/>
    <lineage>
        <taxon>Bacteria</taxon>
        <taxon>Bacillati</taxon>
        <taxon>Bacillota</taxon>
        <taxon>Clostridia</taxon>
        <taxon>Eubacteriales</taxon>
        <taxon>Clostridiaceae</taxon>
        <taxon>Clostridium</taxon>
    </lineage>
</organism>